<dbReference type="CDD" id="cd03443">
    <property type="entry name" value="PaaI_thioesterase"/>
    <property type="match status" value="1"/>
</dbReference>
<dbReference type="InterPro" id="IPR006683">
    <property type="entry name" value="Thioestr_dom"/>
</dbReference>
<gene>
    <name evidence="4" type="ORF">ACFOMD_06340</name>
</gene>
<keyword evidence="5" id="KW-1185">Reference proteome</keyword>
<evidence type="ECO:0000313" key="4">
    <source>
        <dbReference type="EMBL" id="MFC3712179.1"/>
    </source>
</evidence>
<dbReference type="SUPFAM" id="SSF54637">
    <property type="entry name" value="Thioesterase/thiol ester dehydrase-isomerase"/>
    <property type="match status" value="1"/>
</dbReference>
<protein>
    <submittedName>
        <fullName evidence="4">Hotdog fold thioesterase</fullName>
    </submittedName>
</protein>
<reference evidence="5" key="1">
    <citation type="journal article" date="2019" name="Int. J. Syst. Evol. Microbiol.">
        <title>The Global Catalogue of Microorganisms (GCM) 10K type strain sequencing project: providing services to taxonomists for standard genome sequencing and annotation.</title>
        <authorList>
            <consortium name="The Broad Institute Genomics Platform"/>
            <consortium name="The Broad Institute Genome Sequencing Center for Infectious Disease"/>
            <person name="Wu L."/>
            <person name="Ma J."/>
        </authorList>
    </citation>
    <scope>NUCLEOTIDE SEQUENCE [LARGE SCALE GENOMIC DNA]</scope>
    <source>
        <strain evidence="5">KCTC 42644</strain>
    </source>
</reference>
<dbReference type="EMBL" id="JBHRXV010000004">
    <property type="protein sequence ID" value="MFC3712179.1"/>
    <property type="molecule type" value="Genomic_DNA"/>
</dbReference>
<keyword evidence="2" id="KW-0378">Hydrolase</keyword>
<proteinExistence type="inferred from homology"/>
<accession>A0ABV7XA58</accession>
<dbReference type="Pfam" id="PF03061">
    <property type="entry name" value="4HBT"/>
    <property type="match status" value="1"/>
</dbReference>
<evidence type="ECO:0000256" key="2">
    <source>
        <dbReference type="ARBA" id="ARBA00022801"/>
    </source>
</evidence>
<name>A0ABV7XA58_9SPHN</name>
<dbReference type="InterPro" id="IPR029069">
    <property type="entry name" value="HotDog_dom_sf"/>
</dbReference>
<sequence length="146" mass="15720">MAAIWHGGTVDLAQLTAFGAGFMPGFVGIEFVDAGDDWLKARMPVNERTRQPYGRLHGGASMVLIETIASVGGASTVDHSQFGVVGMEINGNHIRPAKDGFVYAVATAESRGRTTQVWTVRVTDEEDRLVCLGRMTLAVIPTQRTT</sequence>
<evidence type="ECO:0000313" key="5">
    <source>
        <dbReference type="Proteomes" id="UP001595615"/>
    </source>
</evidence>
<dbReference type="Proteomes" id="UP001595615">
    <property type="component" value="Unassembled WGS sequence"/>
</dbReference>
<evidence type="ECO:0000259" key="3">
    <source>
        <dbReference type="Pfam" id="PF03061"/>
    </source>
</evidence>
<evidence type="ECO:0000256" key="1">
    <source>
        <dbReference type="ARBA" id="ARBA00008324"/>
    </source>
</evidence>
<comment type="caution">
    <text evidence="4">The sequence shown here is derived from an EMBL/GenBank/DDBJ whole genome shotgun (WGS) entry which is preliminary data.</text>
</comment>
<comment type="similarity">
    <text evidence="1">Belongs to the thioesterase PaaI family.</text>
</comment>
<organism evidence="4 5">
    <name type="scientific">Sphingoaurantiacus capsulatus</name>
    <dbReference type="NCBI Taxonomy" id="1771310"/>
    <lineage>
        <taxon>Bacteria</taxon>
        <taxon>Pseudomonadati</taxon>
        <taxon>Pseudomonadota</taxon>
        <taxon>Alphaproteobacteria</taxon>
        <taxon>Sphingomonadales</taxon>
        <taxon>Sphingosinicellaceae</taxon>
        <taxon>Sphingoaurantiacus</taxon>
    </lineage>
</organism>
<dbReference type="RefSeq" id="WP_380858552.1">
    <property type="nucleotide sequence ID" value="NZ_JBHRXV010000004.1"/>
</dbReference>
<dbReference type="PANTHER" id="PTHR43240:SF5">
    <property type="entry name" value="1,4-DIHYDROXY-2-NAPHTHOYL-COA THIOESTERASE 1"/>
    <property type="match status" value="1"/>
</dbReference>
<dbReference type="InterPro" id="IPR003736">
    <property type="entry name" value="PAAI_dom"/>
</dbReference>
<dbReference type="NCBIfam" id="TIGR00369">
    <property type="entry name" value="unchar_dom_1"/>
    <property type="match status" value="1"/>
</dbReference>
<dbReference type="Gene3D" id="3.10.129.10">
    <property type="entry name" value="Hotdog Thioesterase"/>
    <property type="match status" value="1"/>
</dbReference>
<dbReference type="PANTHER" id="PTHR43240">
    <property type="entry name" value="1,4-DIHYDROXY-2-NAPHTHOYL-COA THIOESTERASE 1"/>
    <property type="match status" value="1"/>
</dbReference>
<feature type="domain" description="Thioesterase" evidence="3">
    <location>
        <begin position="53"/>
        <end position="131"/>
    </location>
</feature>